<name>A0A146K7C1_9EUKA</name>
<sequence>GYILFLVFFIEKIYSKSTQKTLFFNTNGQNTWKPLLALNKFQELSRERPGWFGLSYTTALILIEMFDYFYLATPAATWGLPANVDVYLSCQVFVFFFTVAYLVTCLIKQIINIFVPSKFIKFQHFCHSAQCSVFIMDTKRSCLVIRGKQQLNEDQVITNMYQISKQSQLDTVYRAMFSSGDQNFVDMQKYLDSLLSINSQKQKIKKFIKCQQYSEKAIEIHNDILALIDPLTDQIQGDKPPGCRMCETSLISCDIRGGQGLEFSKFQWLGGKCCGDENSMFHLNPMFRYIMLHGMWFYELAFCCLSVSFFGQICDNMMIGIVIAGFLMQVVYWIEQKLQDSALRKLNLISNGFTHLID</sequence>
<dbReference type="AlphaFoldDB" id="A0A146K7C1"/>
<accession>A0A146K7C1</accession>
<feature type="transmembrane region" description="Helical" evidence="1">
    <location>
        <begin position="317"/>
        <end position="334"/>
    </location>
</feature>
<feature type="non-terminal residue" evidence="2">
    <location>
        <position position="1"/>
    </location>
</feature>
<organism evidence="2">
    <name type="scientific">Trepomonas sp. PC1</name>
    <dbReference type="NCBI Taxonomy" id="1076344"/>
    <lineage>
        <taxon>Eukaryota</taxon>
        <taxon>Metamonada</taxon>
        <taxon>Diplomonadida</taxon>
        <taxon>Hexamitidae</taxon>
        <taxon>Hexamitinae</taxon>
        <taxon>Trepomonas</taxon>
    </lineage>
</organism>
<keyword evidence="1 2" id="KW-0812">Transmembrane</keyword>
<protein>
    <submittedName>
        <fullName evidence="2">Transmembrane domain-containing protein</fullName>
    </submittedName>
</protein>
<feature type="transmembrane region" description="Helical" evidence="1">
    <location>
        <begin position="92"/>
        <end position="115"/>
    </location>
</feature>
<reference evidence="2" key="1">
    <citation type="submission" date="2015-07" db="EMBL/GenBank/DDBJ databases">
        <title>Adaptation to a free-living lifestyle via gene acquisitions in the diplomonad Trepomonas sp. PC1.</title>
        <authorList>
            <person name="Xu F."/>
            <person name="Jerlstrom-Hultqvist J."/>
            <person name="Kolisko M."/>
            <person name="Simpson A.G.B."/>
            <person name="Roger A.J."/>
            <person name="Svard S.G."/>
            <person name="Andersson J.O."/>
        </authorList>
    </citation>
    <scope>NUCLEOTIDE SEQUENCE</scope>
    <source>
        <strain evidence="2">PC1</strain>
    </source>
</reference>
<keyword evidence="1" id="KW-1133">Transmembrane helix</keyword>
<feature type="transmembrane region" description="Helical" evidence="1">
    <location>
        <begin position="289"/>
        <end position="311"/>
    </location>
</feature>
<keyword evidence="1" id="KW-0472">Membrane</keyword>
<dbReference type="EMBL" id="GDID01003864">
    <property type="protein sequence ID" value="JAP92742.1"/>
    <property type="molecule type" value="Transcribed_RNA"/>
</dbReference>
<evidence type="ECO:0000313" key="2">
    <source>
        <dbReference type="EMBL" id="JAP92742.1"/>
    </source>
</evidence>
<feature type="transmembrane region" description="Helical" evidence="1">
    <location>
        <begin position="50"/>
        <end position="72"/>
    </location>
</feature>
<gene>
    <name evidence="2" type="ORF">TPC1_15213</name>
</gene>
<proteinExistence type="predicted"/>
<evidence type="ECO:0000256" key="1">
    <source>
        <dbReference type="SAM" id="Phobius"/>
    </source>
</evidence>